<name>A0AAV9XT83_9CRYT</name>
<dbReference type="AlphaFoldDB" id="A0AAV9XT83"/>
<sequence length="424" mass="47129">MISYVKEEAYTKTPYIGYNIESLKYPSRDENKTYVALTSFGVENNYVEVLTYNGESNEFEIGYLYNHIFSPVGGVHWMPAKGVGLEENILGTGSDSIRLFKEGNMICDLRLNDTEQNNMRIENVYNTYFTRVTSFSFSDYTSEDLISTTIDGRCILWDLERPDKGKELGNINIFNYNKNKLNEDVHSKFGNKIIANIPANTNKSGFTIMDSCFGNSRNNILLGMSNGLAVSLDLRSPFKQINSILIDCMHGWNHAVSGNADCDGNLNLSPVKICYIEDTNYFSRAILSTGEVEIFDIRKTCAPLYKINENFNVQENTKTINNSSDSIVSIENSCSGELIVSQKNGKVNKFSSIGGNNNRIQMSNSFDLGKRLYGFSSINLSCSSRYRGFMGISSIFTDGQPGIVVSSYIGGVALTGADTGTIVE</sequence>
<evidence type="ECO:0000256" key="2">
    <source>
        <dbReference type="ARBA" id="ARBA00022737"/>
    </source>
</evidence>
<dbReference type="SUPFAM" id="SSF50978">
    <property type="entry name" value="WD40 repeat-like"/>
    <property type="match status" value="1"/>
</dbReference>
<keyword evidence="4" id="KW-1185">Reference proteome</keyword>
<dbReference type="EMBL" id="JAWDEY010000036">
    <property type="protein sequence ID" value="KAK6587928.1"/>
    <property type="molecule type" value="Genomic_DNA"/>
</dbReference>
<evidence type="ECO:0000256" key="1">
    <source>
        <dbReference type="ARBA" id="ARBA00022574"/>
    </source>
</evidence>
<evidence type="ECO:0000313" key="4">
    <source>
        <dbReference type="Proteomes" id="UP001311799"/>
    </source>
</evidence>
<proteinExistence type="predicted"/>
<dbReference type="InterPro" id="IPR045159">
    <property type="entry name" value="DCAF7-like"/>
</dbReference>
<dbReference type="Proteomes" id="UP001311799">
    <property type="component" value="Unassembled WGS sequence"/>
</dbReference>
<protein>
    <submittedName>
        <fullName evidence="3">Uncharacterized protein</fullName>
    </submittedName>
</protein>
<keyword evidence="1" id="KW-0853">WD repeat</keyword>
<dbReference type="PANTHER" id="PTHR19919">
    <property type="entry name" value="WD REPEAT CONTAINING PROTEIN"/>
    <property type="match status" value="1"/>
</dbReference>
<gene>
    <name evidence="3" type="ORF">RS030_81198</name>
</gene>
<comment type="caution">
    <text evidence="3">The sequence shown here is derived from an EMBL/GenBank/DDBJ whole genome shotgun (WGS) entry which is preliminary data.</text>
</comment>
<keyword evidence="2" id="KW-0677">Repeat</keyword>
<accession>A0AAV9XT83</accession>
<organism evidence="3 4">
    <name type="scientific">Cryptosporidium xiaoi</name>
    <dbReference type="NCBI Taxonomy" id="659607"/>
    <lineage>
        <taxon>Eukaryota</taxon>
        <taxon>Sar</taxon>
        <taxon>Alveolata</taxon>
        <taxon>Apicomplexa</taxon>
        <taxon>Conoidasida</taxon>
        <taxon>Coccidia</taxon>
        <taxon>Eucoccidiorida</taxon>
        <taxon>Eimeriorina</taxon>
        <taxon>Cryptosporidiidae</taxon>
        <taxon>Cryptosporidium</taxon>
    </lineage>
</organism>
<evidence type="ECO:0000313" key="3">
    <source>
        <dbReference type="EMBL" id="KAK6587928.1"/>
    </source>
</evidence>
<reference evidence="3 4" key="1">
    <citation type="submission" date="2023-10" db="EMBL/GenBank/DDBJ databases">
        <title>Comparative genomics analysis reveals potential genetic determinants of host preference in Cryptosporidium xiaoi.</title>
        <authorList>
            <person name="Xiao L."/>
            <person name="Li J."/>
        </authorList>
    </citation>
    <scope>NUCLEOTIDE SEQUENCE [LARGE SCALE GENOMIC DNA]</scope>
    <source>
        <strain evidence="3 4">52996</strain>
    </source>
</reference>
<dbReference type="InterPro" id="IPR036322">
    <property type="entry name" value="WD40_repeat_dom_sf"/>
</dbReference>